<evidence type="ECO:0000256" key="1">
    <source>
        <dbReference type="ARBA" id="ARBA00006018"/>
    </source>
</evidence>
<dbReference type="RefSeq" id="WP_013120179.1">
    <property type="nucleotide sequence ID" value="NZ_LGTE01000001.1"/>
</dbReference>
<keyword evidence="3" id="KW-1185">Reference proteome</keyword>
<dbReference type="PRINTS" id="PR00445">
    <property type="entry name" value="HUPFHYPC"/>
</dbReference>
<dbReference type="EMBL" id="LGTE01000001">
    <property type="protein sequence ID" value="KNZ71179.1"/>
    <property type="molecule type" value="Genomic_DNA"/>
</dbReference>
<protein>
    <submittedName>
        <fullName evidence="2">Hydrogenase assembly chaperone HypC/HupF</fullName>
    </submittedName>
</protein>
<dbReference type="GO" id="GO:1902670">
    <property type="term" value="F:carbon dioxide binding"/>
    <property type="evidence" value="ECO:0007669"/>
    <property type="project" value="TreeGrafter"/>
</dbReference>
<dbReference type="AlphaFoldDB" id="A0A0L6W7V6"/>
<evidence type="ECO:0000313" key="3">
    <source>
        <dbReference type="Proteomes" id="UP000037175"/>
    </source>
</evidence>
<reference evidence="3" key="1">
    <citation type="submission" date="2015-07" db="EMBL/GenBank/DDBJ databases">
        <title>Complete Genome of Thermincola ferriacetica strain Z-0001T.</title>
        <authorList>
            <person name="Lusk B."/>
            <person name="Badalamenti J.P."/>
            <person name="Parameswaran P."/>
            <person name="Bond D.R."/>
            <person name="Torres C.I."/>
        </authorList>
    </citation>
    <scope>NUCLEOTIDE SEQUENCE [LARGE SCALE GENOMIC DNA]</scope>
    <source>
        <strain evidence="3">Z-0001</strain>
    </source>
</reference>
<dbReference type="Gene3D" id="2.30.30.140">
    <property type="match status" value="1"/>
</dbReference>
<evidence type="ECO:0000313" key="2">
    <source>
        <dbReference type="EMBL" id="KNZ71179.1"/>
    </source>
</evidence>
<gene>
    <name evidence="2" type="ORF">Tfer_0257</name>
</gene>
<sequence>MCLAVPGQIIARNDFTAEVKLAGVVREISLELVPEAQVGDYVLVHAGFAIQVIDEEEAKKTLEIFKELLEHEVS</sequence>
<dbReference type="SUPFAM" id="SSF159127">
    <property type="entry name" value="HupF/HypC-like"/>
    <property type="match status" value="1"/>
</dbReference>
<dbReference type="Proteomes" id="UP000037175">
    <property type="component" value="Unassembled WGS sequence"/>
</dbReference>
<dbReference type="PANTHER" id="PTHR35177">
    <property type="entry name" value="HYDROGENASE MATURATION FACTOR HYBG"/>
    <property type="match status" value="1"/>
</dbReference>
<dbReference type="PANTHER" id="PTHR35177:SF2">
    <property type="entry name" value="HYDROGENASE MATURATION FACTOR HYBG"/>
    <property type="match status" value="1"/>
</dbReference>
<dbReference type="Pfam" id="PF01455">
    <property type="entry name" value="HupF_HypC"/>
    <property type="match status" value="1"/>
</dbReference>
<name>A0A0L6W7V6_9FIRM</name>
<organism evidence="2 3">
    <name type="scientific">Thermincola ferriacetica</name>
    <dbReference type="NCBI Taxonomy" id="281456"/>
    <lineage>
        <taxon>Bacteria</taxon>
        <taxon>Bacillati</taxon>
        <taxon>Bacillota</taxon>
        <taxon>Clostridia</taxon>
        <taxon>Eubacteriales</taxon>
        <taxon>Thermincolaceae</taxon>
        <taxon>Thermincola</taxon>
    </lineage>
</organism>
<dbReference type="GO" id="GO:0005506">
    <property type="term" value="F:iron ion binding"/>
    <property type="evidence" value="ECO:0007669"/>
    <property type="project" value="TreeGrafter"/>
</dbReference>
<comment type="caution">
    <text evidence="2">The sequence shown here is derived from an EMBL/GenBank/DDBJ whole genome shotgun (WGS) entry which is preliminary data.</text>
</comment>
<dbReference type="FunFam" id="2.30.30.140:FF:000022">
    <property type="entry name" value="Hydrogenase assembly chaperone HybG"/>
    <property type="match status" value="1"/>
</dbReference>
<dbReference type="PATRIC" id="fig|281456.6.peg.272"/>
<accession>A0A0L6W7V6</accession>
<dbReference type="NCBIfam" id="TIGR00074">
    <property type="entry name" value="hypC_hupF"/>
    <property type="match status" value="1"/>
</dbReference>
<dbReference type="InterPro" id="IPR001109">
    <property type="entry name" value="Hydrogenase_HupF/HypC"/>
</dbReference>
<dbReference type="GO" id="GO:0051604">
    <property type="term" value="P:protein maturation"/>
    <property type="evidence" value="ECO:0007669"/>
    <property type="project" value="TreeGrafter"/>
</dbReference>
<comment type="similarity">
    <text evidence="1">Belongs to the HupF/HypC family.</text>
</comment>
<dbReference type="InterPro" id="IPR019812">
    <property type="entry name" value="Hydgase_assmbl_chp_CS"/>
</dbReference>
<dbReference type="PROSITE" id="PS01097">
    <property type="entry name" value="HUPF_HYPC"/>
    <property type="match status" value="1"/>
</dbReference>
<proteinExistence type="inferred from homology"/>